<dbReference type="KEGG" id="ure:UREG_00436"/>
<feature type="region of interest" description="Disordered" evidence="1">
    <location>
        <begin position="1"/>
        <end position="29"/>
    </location>
</feature>
<dbReference type="Proteomes" id="UP000002058">
    <property type="component" value="Unassembled WGS sequence"/>
</dbReference>
<dbReference type="HOGENOM" id="CLU_1620293_0_0_1"/>
<dbReference type="InParanoid" id="C4JE12"/>
<evidence type="ECO:0000313" key="3">
    <source>
        <dbReference type="Proteomes" id="UP000002058"/>
    </source>
</evidence>
<proteinExistence type="predicted"/>
<sequence>MPRRSSKSHGVSNQNRHPETSPSRYGFHRFDLGNQEDMLRCVGSQFTPVSLDGKLADLGVLHLPETNKRNAQLGPAAYGSQHQFLEQTPAPRKTEPGYHGCIDGAPQKSLNPVLLPTMAANHRQNGFENTNSTLQKSPRSDPWALFYASIHTNDEKPREKKSKL</sequence>
<evidence type="ECO:0000256" key="1">
    <source>
        <dbReference type="SAM" id="MobiDB-lite"/>
    </source>
</evidence>
<dbReference type="VEuPathDB" id="FungiDB:UREG_00436"/>
<dbReference type="EMBL" id="CH476615">
    <property type="protein sequence ID" value="EEP75590.1"/>
    <property type="molecule type" value="Genomic_DNA"/>
</dbReference>
<name>C4JE12_UNCRE</name>
<gene>
    <name evidence="2" type="ORF">UREG_00436</name>
</gene>
<organism evidence="2 3">
    <name type="scientific">Uncinocarpus reesii (strain UAMH 1704)</name>
    <dbReference type="NCBI Taxonomy" id="336963"/>
    <lineage>
        <taxon>Eukaryota</taxon>
        <taxon>Fungi</taxon>
        <taxon>Dikarya</taxon>
        <taxon>Ascomycota</taxon>
        <taxon>Pezizomycotina</taxon>
        <taxon>Eurotiomycetes</taxon>
        <taxon>Eurotiomycetidae</taxon>
        <taxon>Onygenales</taxon>
        <taxon>Onygenaceae</taxon>
        <taxon>Uncinocarpus</taxon>
    </lineage>
</organism>
<evidence type="ECO:0000313" key="2">
    <source>
        <dbReference type="EMBL" id="EEP75590.1"/>
    </source>
</evidence>
<dbReference type="AlphaFoldDB" id="C4JE12"/>
<keyword evidence="3" id="KW-1185">Reference proteome</keyword>
<feature type="compositionally biased region" description="Polar residues" evidence="1">
    <location>
        <begin position="8"/>
        <end position="23"/>
    </location>
</feature>
<reference evidence="3" key="1">
    <citation type="journal article" date="2009" name="Genome Res.">
        <title>Comparative genomic analyses of the human fungal pathogens Coccidioides and their relatives.</title>
        <authorList>
            <person name="Sharpton T.J."/>
            <person name="Stajich J.E."/>
            <person name="Rounsley S.D."/>
            <person name="Gardner M.J."/>
            <person name="Wortman J.R."/>
            <person name="Jordar V.S."/>
            <person name="Maiti R."/>
            <person name="Kodira C.D."/>
            <person name="Neafsey D.E."/>
            <person name="Zeng Q."/>
            <person name="Hung C.-Y."/>
            <person name="McMahan C."/>
            <person name="Muszewska A."/>
            <person name="Grynberg M."/>
            <person name="Mandel M.A."/>
            <person name="Kellner E.M."/>
            <person name="Barker B.M."/>
            <person name="Galgiani J.N."/>
            <person name="Orbach M.J."/>
            <person name="Kirkland T.N."/>
            <person name="Cole G.T."/>
            <person name="Henn M.R."/>
            <person name="Birren B.W."/>
            <person name="Taylor J.W."/>
        </authorList>
    </citation>
    <scope>NUCLEOTIDE SEQUENCE [LARGE SCALE GENOMIC DNA]</scope>
    <source>
        <strain evidence="3">UAMH 1704</strain>
    </source>
</reference>
<dbReference type="RefSeq" id="XP_002540923.1">
    <property type="nucleotide sequence ID" value="XM_002540877.1"/>
</dbReference>
<protein>
    <submittedName>
        <fullName evidence="2">Uncharacterized protein</fullName>
    </submittedName>
</protein>
<accession>C4JE12</accession>
<dbReference type="GeneID" id="8444519"/>